<accession>A0AA44CPB0</accession>
<dbReference type="AlphaFoldDB" id="A0AA44CPB0"/>
<evidence type="ECO:0000256" key="1">
    <source>
        <dbReference type="SAM" id="MobiDB-lite"/>
    </source>
</evidence>
<gene>
    <name evidence="3" type="ORF">HB991_17165</name>
</gene>
<dbReference type="EMBL" id="JAASAI010000021">
    <property type="protein sequence ID" value="NIL24230.1"/>
    <property type="molecule type" value="Genomic_DNA"/>
</dbReference>
<organism evidence="3 4">
    <name type="scientific">Yersinia mollaretii</name>
    <dbReference type="NCBI Taxonomy" id="33060"/>
    <lineage>
        <taxon>Bacteria</taxon>
        <taxon>Pseudomonadati</taxon>
        <taxon>Pseudomonadota</taxon>
        <taxon>Gammaproteobacteria</taxon>
        <taxon>Enterobacterales</taxon>
        <taxon>Yersiniaceae</taxon>
        <taxon>Yersinia</taxon>
    </lineage>
</organism>
<reference evidence="3" key="1">
    <citation type="submission" date="2020-03" db="EMBL/GenBank/DDBJ databases">
        <authorList>
            <person name="Kislichkina A."/>
            <person name="Dentovskaya S."/>
            <person name="Shaikhutdinov R."/>
            <person name="Ivanov S."/>
            <person name="Sizova A."/>
            <person name="Solomentsev V."/>
            <person name="Bogun A."/>
        </authorList>
    </citation>
    <scope>NUCLEOTIDE SEQUENCE</scope>
    <source>
        <strain evidence="3">SCPM-O-B-7610</strain>
    </source>
</reference>
<dbReference type="Pfam" id="PF11162">
    <property type="entry name" value="DUF2946"/>
    <property type="match status" value="1"/>
</dbReference>
<evidence type="ECO:0000256" key="2">
    <source>
        <dbReference type="SAM" id="Phobius"/>
    </source>
</evidence>
<comment type="caution">
    <text evidence="3">The sequence shown here is derived from an EMBL/GenBank/DDBJ whole genome shotgun (WGS) entry which is preliminary data.</text>
</comment>
<feature type="compositionally biased region" description="Basic and acidic residues" evidence="1">
    <location>
        <begin position="78"/>
        <end position="92"/>
    </location>
</feature>
<proteinExistence type="predicted"/>
<evidence type="ECO:0000313" key="3">
    <source>
        <dbReference type="EMBL" id="NIL24230.1"/>
    </source>
</evidence>
<feature type="transmembrane region" description="Helical" evidence="2">
    <location>
        <begin position="24"/>
        <end position="50"/>
    </location>
</feature>
<dbReference type="RefSeq" id="WP_080357536.1">
    <property type="nucleotide sequence ID" value="NZ_CABHYE010000017.1"/>
</dbReference>
<feature type="region of interest" description="Disordered" evidence="1">
    <location>
        <begin position="69"/>
        <end position="92"/>
    </location>
</feature>
<keyword evidence="2" id="KW-0812">Transmembrane</keyword>
<name>A0AA44CPB0_YERMO</name>
<protein>
    <submittedName>
        <fullName evidence="3">DUF2946 domain-containing protein</fullName>
    </submittedName>
</protein>
<keyword evidence="2" id="KW-0472">Membrane</keyword>
<sequence>MDDRRCTLGMRVLLSQVIYQGRRYSAWLGIAAILMLFIAPVVSVSLALSGEKNTPAIMMMADDAIEMASHHGSGPEAHQGEKTADSAEHGSHHDSMMMDHAACGYCVLLTHLPLLNTAFKADIRSALLLAELSPTLFIYPQVIKDHYSESQPRAPPAVYS</sequence>
<keyword evidence="2" id="KW-1133">Transmembrane helix</keyword>
<dbReference type="InterPro" id="IPR021333">
    <property type="entry name" value="DUF2946"/>
</dbReference>
<dbReference type="Proteomes" id="UP000712947">
    <property type="component" value="Unassembled WGS sequence"/>
</dbReference>
<evidence type="ECO:0000313" key="4">
    <source>
        <dbReference type="Proteomes" id="UP000712947"/>
    </source>
</evidence>